<evidence type="ECO:0000256" key="2">
    <source>
        <dbReference type="ARBA" id="ARBA00022670"/>
    </source>
</evidence>
<dbReference type="SUPFAM" id="SSF50044">
    <property type="entry name" value="SH3-domain"/>
    <property type="match status" value="1"/>
</dbReference>
<dbReference type="Proteomes" id="UP000317036">
    <property type="component" value="Unassembled WGS sequence"/>
</dbReference>
<evidence type="ECO:0000256" key="3">
    <source>
        <dbReference type="ARBA" id="ARBA00022801"/>
    </source>
</evidence>
<dbReference type="Pfam" id="PF00877">
    <property type="entry name" value="NLPC_P60"/>
    <property type="match status" value="1"/>
</dbReference>
<dbReference type="Gene3D" id="2.60.40.10">
    <property type="entry name" value="Immunoglobulins"/>
    <property type="match status" value="1"/>
</dbReference>
<evidence type="ECO:0000313" key="8">
    <source>
        <dbReference type="EMBL" id="TVY03977.1"/>
    </source>
</evidence>
<evidence type="ECO:0000256" key="5">
    <source>
        <dbReference type="SAM" id="SignalP"/>
    </source>
</evidence>
<protein>
    <submittedName>
        <fullName evidence="8">SH3 domain-containing protein</fullName>
    </submittedName>
</protein>
<accession>A0A559JVX1</accession>
<dbReference type="PANTHER" id="PTHR47053">
    <property type="entry name" value="MUREIN DD-ENDOPEPTIDASE MEPH-RELATED"/>
    <property type="match status" value="1"/>
</dbReference>
<dbReference type="InterPro" id="IPR003646">
    <property type="entry name" value="SH3-like_bac-type"/>
</dbReference>
<gene>
    <name evidence="8" type="ORF">FPZ49_31115</name>
</gene>
<dbReference type="SUPFAM" id="SSF54001">
    <property type="entry name" value="Cysteine proteinases"/>
    <property type="match status" value="1"/>
</dbReference>
<dbReference type="PROSITE" id="PS51781">
    <property type="entry name" value="SH3B"/>
    <property type="match status" value="1"/>
</dbReference>
<evidence type="ECO:0000256" key="4">
    <source>
        <dbReference type="ARBA" id="ARBA00022807"/>
    </source>
</evidence>
<sequence>MKKIVSVFVGATMLMSFSASAFASTTATVTQGVNFRSAPSTSSSIYSFLKVGTTLNVLEHVNSYWLKVSLNGKVGYVSTSYVKETQTPLTAPTLTASGTAPTNQMVNVTITYPSNAAKKEFRINGGAWTTYTAPVAMTDNGTVEARGTDAAGNVSTVGSYSVNNIDKMAPAAPSLKADQTAITNQNVTVSITYPADSAVNEYRVNDGAWSQYSQSVVMTDNGTVEARGTDAAGNVSTVGSYIVNNIDKIAPAAPSLKADQTAVTNQNVTVSIAYPADSAVNEYRVNDGAWLTYSQSVVMTDNGIVEARGTDAAGNVSTVGSYTVNNIDKIAPAAPSLKADQTAVTNQDVTVFITYPADSAVNEYRVNDGAWLAYSQSVVMMDNGTVEARGTDAAGNVSTVSSYMVSNIDKRTIGGKIVDTALSFQGKVTYQFGVRDIPNLILDCSSFTQYVFKLNGKSIPWSSKLQGNLGTYVPKAGLQPGDLVFFSVNVPNEINHVGIYIGNGQFISNLPNKGVVISNLNSTHWTSHYITARRVVN</sequence>
<dbReference type="EMBL" id="VNJI01000062">
    <property type="protein sequence ID" value="TVY03977.1"/>
    <property type="molecule type" value="Genomic_DNA"/>
</dbReference>
<dbReference type="OrthoDB" id="2513661at2"/>
<dbReference type="Pfam" id="PF08239">
    <property type="entry name" value="SH3_3"/>
    <property type="match status" value="1"/>
</dbReference>
<keyword evidence="9" id="KW-1185">Reference proteome</keyword>
<keyword evidence="2" id="KW-0645">Protease</keyword>
<dbReference type="InterPro" id="IPR013783">
    <property type="entry name" value="Ig-like_fold"/>
</dbReference>
<dbReference type="SMART" id="SM00287">
    <property type="entry name" value="SH3b"/>
    <property type="match status" value="1"/>
</dbReference>
<reference evidence="8 9" key="1">
    <citation type="submission" date="2019-07" db="EMBL/GenBank/DDBJ databases">
        <authorList>
            <person name="Kim J."/>
        </authorList>
    </citation>
    <scope>NUCLEOTIDE SEQUENCE [LARGE SCALE GENOMIC DNA]</scope>
    <source>
        <strain evidence="8 9">JC52</strain>
    </source>
</reference>
<feature type="domain" description="SH3b" evidence="6">
    <location>
        <begin position="24"/>
        <end position="86"/>
    </location>
</feature>
<dbReference type="AlphaFoldDB" id="A0A559JVX1"/>
<dbReference type="InterPro" id="IPR000064">
    <property type="entry name" value="NLP_P60_dom"/>
</dbReference>
<dbReference type="Gene3D" id="2.30.30.40">
    <property type="entry name" value="SH3 Domains"/>
    <property type="match status" value="1"/>
</dbReference>
<comment type="caution">
    <text evidence="8">The sequence shown here is derived from an EMBL/GenBank/DDBJ whole genome shotgun (WGS) entry which is preliminary data.</text>
</comment>
<feature type="signal peptide" evidence="5">
    <location>
        <begin position="1"/>
        <end position="23"/>
    </location>
</feature>
<dbReference type="InterPro" id="IPR038765">
    <property type="entry name" value="Papain-like_cys_pep_sf"/>
</dbReference>
<keyword evidence="3" id="KW-0378">Hydrolase</keyword>
<feature type="domain" description="NlpC/P60" evidence="7">
    <location>
        <begin position="411"/>
        <end position="536"/>
    </location>
</feature>
<dbReference type="PANTHER" id="PTHR47053:SF1">
    <property type="entry name" value="MUREIN DD-ENDOPEPTIDASE MEPH-RELATED"/>
    <property type="match status" value="1"/>
</dbReference>
<keyword evidence="4" id="KW-0788">Thiol protease</keyword>
<proteinExistence type="inferred from homology"/>
<comment type="similarity">
    <text evidence="1">Belongs to the peptidase C40 family.</text>
</comment>
<dbReference type="InterPro" id="IPR036028">
    <property type="entry name" value="SH3-like_dom_sf"/>
</dbReference>
<dbReference type="InterPro" id="IPR051202">
    <property type="entry name" value="Peptidase_C40"/>
</dbReference>
<feature type="chain" id="PRO_5022012328" evidence="5">
    <location>
        <begin position="24"/>
        <end position="537"/>
    </location>
</feature>
<dbReference type="GO" id="GO:0006508">
    <property type="term" value="P:proteolysis"/>
    <property type="evidence" value="ECO:0007669"/>
    <property type="project" value="UniProtKB-KW"/>
</dbReference>
<evidence type="ECO:0000259" key="7">
    <source>
        <dbReference type="PROSITE" id="PS51935"/>
    </source>
</evidence>
<dbReference type="GO" id="GO:0008234">
    <property type="term" value="F:cysteine-type peptidase activity"/>
    <property type="evidence" value="ECO:0007669"/>
    <property type="project" value="UniProtKB-KW"/>
</dbReference>
<keyword evidence="5" id="KW-0732">Signal</keyword>
<name>A0A559JVX1_9BACL</name>
<dbReference type="Gene3D" id="3.90.1720.10">
    <property type="entry name" value="endopeptidase domain like (from Nostoc punctiforme)"/>
    <property type="match status" value="1"/>
</dbReference>
<evidence type="ECO:0000313" key="9">
    <source>
        <dbReference type="Proteomes" id="UP000317036"/>
    </source>
</evidence>
<dbReference type="PROSITE" id="PS51935">
    <property type="entry name" value="NLPC_P60"/>
    <property type="match status" value="1"/>
</dbReference>
<organism evidence="8 9">
    <name type="scientific">Paenibacillus cremeus</name>
    <dbReference type="NCBI Taxonomy" id="2163881"/>
    <lineage>
        <taxon>Bacteria</taxon>
        <taxon>Bacillati</taxon>
        <taxon>Bacillota</taxon>
        <taxon>Bacilli</taxon>
        <taxon>Bacillales</taxon>
        <taxon>Paenibacillaceae</taxon>
        <taxon>Paenibacillus</taxon>
    </lineage>
</organism>
<evidence type="ECO:0000256" key="1">
    <source>
        <dbReference type="ARBA" id="ARBA00007074"/>
    </source>
</evidence>
<evidence type="ECO:0000259" key="6">
    <source>
        <dbReference type="PROSITE" id="PS51781"/>
    </source>
</evidence>